<reference evidence="4 5" key="1">
    <citation type="submission" date="2023-07" db="EMBL/GenBank/DDBJ databases">
        <title>Sorghum-associated microbial communities from plants grown in Nebraska, USA.</title>
        <authorList>
            <person name="Schachtman D."/>
        </authorList>
    </citation>
    <scope>NUCLEOTIDE SEQUENCE [LARGE SCALE GENOMIC DNA]</scope>
    <source>
        <strain evidence="4 5">DS2154</strain>
    </source>
</reference>
<dbReference type="Pfam" id="PF00072">
    <property type="entry name" value="Response_reg"/>
    <property type="match status" value="1"/>
</dbReference>
<evidence type="ECO:0000259" key="3">
    <source>
        <dbReference type="PROSITE" id="PS50110"/>
    </source>
</evidence>
<organism evidence="4 5">
    <name type="scientific">Caulobacter rhizosphaerae</name>
    <dbReference type="NCBI Taxonomy" id="2010972"/>
    <lineage>
        <taxon>Bacteria</taxon>
        <taxon>Pseudomonadati</taxon>
        <taxon>Pseudomonadota</taxon>
        <taxon>Alphaproteobacteria</taxon>
        <taxon>Caulobacterales</taxon>
        <taxon>Caulobacteraceae</taxon>
        <taxon>Caulobacter</taxon>
    </lineage>
</organism>
<comment type="caution">
    <text evidence="4">The sequence shown here is derived from an EMBL/GenBank/DDBJ whole genome shotgun (WGS) entry which is preliminary data.</text>
</comment>
<dbReference type="EMBL" id="JAVDRL010000001">
    <property type="protein sequence ID" value="MDR6529611.1"/>
    <property type="molecule type" value="Genomic_DNA"/>
</dbReference>
<dbReference type="PROSITE" id="PS50110">
    <property type="entry name" value="RESPONSE_REGULATORY"/>
    <property type="match status" value="1"/>
</dbReference>
<dbReference type="SMART" id="SM00448">
    <property type="entry name" value="REC"/>
    <property type="match status" value="1"/>
</dbReference>
<accession>A0ABU1MTX4</accession>
<dbReference type="Gene3D" id="3.40.50.2300">
    <property type="match status" value="1"/>
</dbReference>
<dbReference type="Proteomes" id="UP001262754">
    <property type="component" value="Unassembled WGS sequence"/>
</dbReference>
<proteinExistence type="predicted"/>
<gene>
    <name evidence="4" type="ORF">J2800_000326</name>
</gene>
<dbReference type="SUPFAM" id="SSF52172">
    <property type="entry name" value="CheY-like"/>
    <property type="match status" value="1"/>
</dbReference>
<keyword evidence="1 2" id="KW-0597">Phosphoprotein</keyword>
<feature type="modified residue" description="4-aspartylphosphate" evidence="2">
    <location>
        <position position="60"/>
    </location>
</feature>
<dbReference type="RefSeq" id="WP_230983789.1">
    <property type="nucleotide sequence ID" value="NZ_BMLD01000005.1"/>
</dbReference>
<feature type="domain" description="Response regulatory" evidence="3">
    <location>
        <begin position="10"/>
        <end position="129"/>
    </location>
</feature>
<evidence type="ECO:0000313" key="4">
    <source>
        <dbReference type="EMBL" id="MDR6529611.1"/>
    </source>
</evidence>
<evidence type="ECO:0000313" key="5">
    <source>
        <dbReference type="Proteomes" id="UP001262754"/>
    </source>
</evidence>
<evidence type="ECO:0000256" key="1">
    <source>
        <dbReference type="ARBA" id="ARBA00022553"/>
    </source>
</evidence>
<name>A0ABU1MTX4_9CAUL</name>
<dbReference type="InterPro" id="IPR050595">
    <property type="entry name" value="Bact_response_regulator"/>
</dbReference>
<evidence type="ECO:0000256" key="2">
    <source>
        <dbReference type="PROSITE-ProRule" id="PRU00169"/>
    </source>
</evidence>
<keyword evidence="5" id="KW-1185">Reference proteome</keyword>
<protein>
    <submittedName>
        <fullName evidence="4">CheY-like chemotaxis protein</fullName>
    </submittedName>
</protein>
<sequence>MSAPDLRPLTVLIIDDNAPMREIIATVLKSLGVRKILEACDGVEALKAVTEREVDIIFTDLMMQPVDGLAFIRWVRTSPASANPYTPIIMVTGHATRASLDEARMAGVTEFLAKPLTARGVLHRVNEVINNPRDFVRAGAYFGPCRRRRIDHDYVGQERRGVAPTADFPAFADAYGRTDPEPVLDPEDVY</sequence>
<dbReference type="InterPro" id="IPR001789">
    <property type="entry name" value="Sig_transdc_resp-reg_receiver"/>
</dbReference>
<dbReference type="PANTHER" id="PTHR44591:SF25">
    <property type="entry name" value="CHEMOTAXIS TWO-COMPONENT RESPONSE REGULATOR"/>
    <property type="match status" value="1"/>
</dbReference>
<dbReference type="InterPro" id="IPR011006">
    <property type="entry name" value="CheY-like_superfamily"/>
</dbReference>
<dbReference type="PANTHER" id="PTHR44591">
    <property type="entry name" value="STRESS RESPONSE REGULATOR PROTEIN 1"/>
    <property type="match status" value="1"/>
</dbReference>